<dbReference type="PROSITE" id="PS51257">
    <property type="entry name" value="PROKAR_LIPOPROTEIN"/>
    <property type="match status" value="1"/>
</dbReference>
<dbReference type="PROSITE" id="PS00018">
    <property type="entry name" value="EF_HAND_1"/>
    <property type="match status" value="1"/>
</dbReference>
<dbReference type="InterPro" id="IPR018247">
    <property type="entry name" value="EF_Hand_1_Ca_BS"/>
</dbReference>
<protein>
    <submittedName>
        <fullName evidence="2">Caspase family protein</fullName>
    </submittedName>
</protein>
<evidence type="ECO:0000256" key="1">
    <source>
        <dbReference type="SAM" id="MobiDB-lite"/>
    </source>
</evidence>
<dbReference type="Gene3D" id="3.40.50.1460">
    <property type="match status" value="1"/>
</dbReference>
<dbReference type="Proteomes" id="UP001250932">
    <property type="component" value="Unassembled WGS sequence"/>
</dbReference>
<keyword evidence="3" id="KW-1185">Reference proteome</keyword>
<evidence type="ECO:0000313" key="3">
    <source>
        <dbReference type="Proteomes" id="UP001250932"/>
    </source>
</evidence>
<evidence type="ECO:0000313" key="2">
    <source>
        <dbReference type="EMBL" id="MDT7043409.1"/>
    </source>
</evidence>
<dbReference type="RefSeq" id="WP_313833976.1">
    <property type="nucleotide sequence ID" value="NZ_JAQOUE010000001.1"/>
</dbReference>
<reference evidence="2 3" key="1">
    <citation type="journal article" date="2023" name="ISME J.">
        <title>Cultivation and genomic characterization of novel and ubiquitous marine nitrite-oxidizing bacteria from the Nitrospirales.</title>
        <authorList>
            <person name="Mueller A.J."/>
            <person name="Daebeler A."/>
            <person name="Herbold C.W."/>
            <person name="Kirkegaard R.H."/>
            <person name="Daims H."/>
        </authorList>
    </citation>
    <scope>NUCLEOTIDE SEQUENCE [LARGE SCALE GENOMIC DNA]</scope>
    <source>
        <strain evidence="2 3">EB</strain>
    </source>
</reference>
<accession>A0ABU3KAB6</accession>
<proteinExistence type="predicted"/>
<organism evidence="2 3">
    <name type="scientific">Candidatus Nitronereus thalassa</name>
    <dbReference type="NCBI Taxonomy" id="3020898"/>
    <lineage>
        <taxon>Bacteria</taxon>
        <taxon>Pseudomonadati</taxon>
        <taxon>Nitrospirota</taxon>
        <taxon>Nitrospiria</taxon>
        <taxon>Nitrospirales</taxon>
        <taxon>Nitrospiraceae</taxon>
        <taxon>Candidatus Nitronereus</taxon>
    </lineage>
</organism>
<name>A0ABU3KAB6_9BACT</name>
<gene>
    <name evidence="2" type="ORF">PPG34_13695</name>
</gene>
<dbReference type="EMBL" id="JAQOUE010000001">
    <property type="protein sequence ID" value="MDT7043409.1"/>
    <property type="molecule type" value="Genomic_DNA"/>
</dbReference>
<feature type="region of interest" description="Disordered" evidence="1">
    <location>
        <begin position="592"/>
        <end position="613"/>
    </location>
</feature>
<sequence length="613" mass="65485">MSRHSVVLRTILGLTAIYTLFGCNSVNMPELAIPELNMPNIGFGEKAEPPLQISVAYAFDPSVTQATLEVDACGLPYTINSGEIIPQAFLAIGKEKFASVAAFSGSGQAVQASQQNDLTIHLQLINQSFQPATKMAQEDTYIAFVNLQMLAIFMDSTGNQVAQTPLNYSAQASLWTPALTSSSVSCVTSSFDDEISRGAGELARQLVAVVPQAMGQNAPQPVTAQATTPGQNSIRTQTLPALKFRTMLKDGNNNLILEGGEALALQIEATNSGAQTLSGVNIELEGSPTLLKAFSELTPSPILFGDFQSGETKTTEIRGRMPFQISETKGELIVTLKPSNGSIVGSHRIVTALQSANPSGGQVPPVQGATTPAPKSSSNKYVALLIGLDQYREKWPKAYKVQKRQLQGLKDTLRTTGLFSDDNIRVLQGSHATRTDIEEALLSWGRQRLGKDSVLIFHFSGQALSHPTTGEVYLVPFEGSPTASAKRLISLRTLQRVLGKMENRLTLLILDTPVTSLLRQAGSVGPNGSIPIKWASGLPLSSQEGTKVIQIRHNPRGRNDGPAEILAGLLGRADANGNGTITLAEFLDDVKSKSEITSPPPKQSPEALIPLAQ</sequence>
<comment type="caution">
    <text evidence="2">The sequence shown here is derived from an EMBL/GenBank/DDBJ whole genome shotgun (WGS) entry which is preliminary data.</text>
</comment>